<reference evidence="7 8" key="1">
    <citation type="journal article" date="2020" name="IScience">
        <title>Genome Sequencing of the Endangered Kingdonia uniflora (Circaeasteraceae, Ranunculales) Reveals Potential Mechanisms of Evolutionary Specialization.</title>
        <authorList>
            <person name="Sun Y."/>
            <person name="Deng T."/>
            <person name="Zhang A."/>
            <person name="Moore M.J."/>
            <person name="Landis J.B."/>
            <person name="Lin N."/>
            <person name="Zhang H."/>
            <person name="Zhang X."/>
            <person name="Huang J."/>
            <person name="Zhang X."/>
            <person name="Sun H."/>
            <person name="Wang H."/>
        </authorList>
    </citation>
    <scope>NUCLEOTIDE SEQUENCE [LARGE SCALE GENOMIC DNA]</scope>
    <source>
        <strain evidence="7">TB1705</strain>
        <tissue evidence="7">Leaf</tissue>
    </source>
</reference>
<dbReference type="GO" id="GO:0005524">
    <property type="term" value="F:ATP binding"/>
    <property type="evidence" value="ECO:0007669"/>
    <property type="project" value="InterPro"/>
</dbReference>
<dbReference type="Proteomes" id="UP000541444">
    <property type="component" value="Unassembled WGS sequence"/>
</dbReference>
<dbReference type="PANTHER" id="PTHR13902">
    <property type="entry name" value="SERINE/THREONINE-PROTEIN KINASE WNK WITH NO LYSINE -RELATED"/>
    <property type="match status" value="1"/>
</dbReference>
<dbReference type="Gene3D" id="1.10.510.10">
    <property type="entry name" value="Transferase(Phosphotransferase) domain 1"/>
    <property type="match status" value="1"/>
</dbReference>
<dbReference type="EMBL" id="JACGCM010002827">
    <property type="protein sequence ID" value="KAF6134809.1"/>
    <property type="molecule type" value="Genomic_DNA"/>
</dbReference>
<dbReference type="AlphaFoldDB" id="A0A7J7KWQ7"/>
<keyword evidence="3" id="KW-0808">Transferase</keyword>
<dbReference type="InterPro" id="IPR050588">
    <property type="entry name" value="WNK_Ser-Thr_kinase"/>
</dbReference>
<comment type="caution">
    <text evidence="7">The sequence shown here is derived from an EMBL/GenBank/DDBJ whole genome shotgun (WGS) entry which is preliminary data.</text>
</comment>
<comment type="catalytic activity">
    <reaction evidence="5">
        <text>L-seryl-[protein] + ATP = O-phospho-L-seryl-[protein] + ADP + H(+)</text>
        <dbReference type="Rhea" id="RHEA:17989"/>
        <dbReference type="Rhea" id="RHEA-COMP:9863"/>
        <dbReference type="Rhea" id="RHEA-COMP:11604"/>
        <dbReference type="ChEBI" id="CHEBI:15378"/>
        <dbReference type="ChEBI" id="CHEBI:29999"/>
        <dbReference type="ChEBI" id="CHEBI:30616"/>
        <dbReference type="ChEBI" id="CHEBI:83421"/>
        <dbReference type="ChEBI" id="CHEBI:456216"/>
        <dbReference type="EC" id="2.7.11.1"/>
    </reaction>
</comment>
<dbReference type="SUPFAM" id="SSF56112">
    <property type="entry name" value="Protein kinase-like (PK-like)"/>
    <property type="match status" value="1"/>
</dbReference>
<gene>
    <name evidence="7" type="ORF">GIB67_002210</name>
</gene>
<evidence type="ECO:0000256" key="4">
    <source>
        <dbReference type="ARBA" id="ARBA00047899"/>
    </source>
</evidence>
<protein>
    <recommendedName>
        <fullName evidence="1">non-specific serine/threonine protein kinase</fullName>
        <ecNumber evidence="1">2.7.11.1</ecNumber>
    </recommendedName>
</protein>
<name>A0A7J7KWQ7_9MAGN</name>
<evidence type="ECO:0000256" key="2">
    <source>
        <dbReference type="ARBA" id="ARBA00022527"/>
    </source>
</evidence>
<evidence type="ECO:0000256" key="3">
    <source>
        <dbReference type="ARBA" id="ARBA00022777"/>
    </source>
</evidence>
<evidence type="ECO:0000313" key="7">
    <source>
        <dbReference type="EMBL" id="KAF6134809.1"/>
    </source>
</evidence>
<accession>A0A7J7KWQ7</accession>
<proteinExistence type="predicted"/>
<evidence type="ECO:0000313" key="8">
    <source>
        <dbReference type="Proteomes" id="UP000541444"/>
    </source>
</evidence>
<dbReference type="GO" id="GO:0004674">
    <property type="term" value="F:protein serine/threonine kinase activity"/>
    <property type="evidence" value="ECO:0007669"/>
    <property type="project" value="UniProtKB-KW"/>
</dbReference>
<dbReference type="InterPro" id="IPR000719">
    <property type="entry name" value="Prot_kinase_dom"/>
</dbReference>
<sequence>MDLSSSSRLIHSRGFVFGASSSCNLGRLVCELNGLRGIHVSFDIAFEYREIKIGDLGLATIMQKPTAQSVIGTPEFMAPELYEEEYNELIAVKEIIAKNSQSKYLDVDHDPLAQVFGKVLPVVGFLTFLYAHKGLKMIPILRYVIPYFCGCL</sequence>
<dbReference type="EC" id="2.7.11.1" evidence="1"/>
<dbReference type="PROSITE" id="PS50011">
    <property type="entry name" value="PROTEIN_KINASE_DOM"/>
    <property type="match status" value="1"/>
</dbReference>
<evidence type="ECO:0000256" key="5">
    <source>
        <dbReference type="ARBA" id="ARBA00048679"/>
    </source>
</evidence>
<keyword evidence="2" id="KW-0723">Serine/threonine-protein kinase</keyword>
<comment type="catalytic activity">
    <reaction evidence="4">
        <text>L-threonyl-[protein] + ATP = O-phospho-L-threonyl-[protein] + ADP + H(+)</text>
        <dbReference type="Rhea" id="RHEA:46608"/>
        <dbReference type="Rhea" id="RHEA-COMP:11060"/>
        <dbReference type="Rhea" id="RHEA-COMP:11605"/>
        <dbReference type="ChEBI" id="CHEBI:15378"/>
        <dbReference type="ChEBI" id="CHEBI:30013"/>
        <dbReference type="ChEBI" id="CHEBI:30616"/>
        <dbReference type="ChEBI" id="CHEBI:61977"/>
        <dbReference type="ChEBI" id="CHEBI:456216"/>
        <dbReference type="EC" id="2.7.11.1"/>
    </reaction>
</comment>
<keyword evidence="3" id="KW-0418">Kinase</keyword>
<feature type="domain" description="Protein kinase" evidence="6">
    <location>
        <begin position="1"/>
        <end position="152"/>
    </location>
</feature>
<evidence type="ECO:0000256" key="1">
    <source>
        <dbReference type="ARBA" id="ARBA00012513"/>
    </source>
</evidence>
<dbReference type="OrthoDB" id="1913335at2759"/>
<dbReference type="InterPro" id="IPR011009">
    <property type="entry name" value="Kinase-like_dom_sf"/>
</dbReference>
<organism evidence="7 8">
    <name type="scientific">Kingdonia uniflora</name>
    <dbReference type="NCBI Taxonomy" id="39325"/>
    <lineage>
        <taxon>Eukaryota</taxon>
        <taxon>Viridiplantae</taxon>
        <taxon>Streptophyta</taxon>
        <taxon>Embryophyta</taxon>
        <taxon>Tracheophyta</taxon>
        <taxon>Spermatophyta</taxon>
        <taxon>Magnoliopsida</taxon>
        <taxon>Ranunculales</taxon>
        <taxon>Circaeasteraceae</taxon>
        <taxon>Kingdonia</taxon>
    </lineage>
</organism>
<keyword evidence="8" id="KW-1185">Reference proteome</keyword>
<evidence type="ECO:0000259" key="6">
    <source>
        <dbReference type="PROSITE" id="PS50011"/>
    </source>
</evidence>